<accession>A0A6H5HKW0</accession>
<reference evidence="1 2" key="1">
    <citation type="submission" date="2020-02" db="EMBL/GenBank/DDBJ databases">
        <authorList>
            <person name="Ferguson B K."/>
        </authorList>
    </citation>
    <scope>NUCLEOTIDE SEQUENCE [LARGE SCALE GENOMIC DNA]</scope>
</reference>
<evidence type="ECO:0000313" key="2">
    <source>
        <dbReference type="Proteomes" id="UP000479000"/>
    </source>
</evidence>
<feature type="non-terminal residue" evidence="1">
    <location>
        <position position="105"/>
    </location>
</feature>
<keyword evidence="2" id="KW-1185">Reference proteome</keyword>
<protein>
    <submittedName>
        <fullName evidence="1">Uncharacterized protein</fullName>
    </submittedName>
</protein>
<name>A0A6H5HKW0_9HEMI</name>
<sequence>MKSVNAENSLRNNRPILGRAGVKVPTWSPGQLSLIMFQRGAKRQTINKRRKQVTPTIWTRVLARGRAAPAEPMFIPLRIFNSLRLAGSEGAGHATPWNTRCYCQK</sequence>
<organism evidence="1 2">
    <name type="scientific">Nesidiocoris tenuis</name>
    <dbReference type="NCBI Taxonomy" id="355587"/>
    <lineage>
        <taxon>Eukaryota</taxon>
        <taxon>Metazoa</taxon>
        <taxon>Ecdysozoa</taxon>
        <taxon>Arthropoda</taxon>
        <taxon>Hexapoda</taxon>
        <taxon>Insecta</taxon>
        <taxon>Pterygota</taxon>
        <taxon>Neoptera</taxon>
        <taxon>Paraneoptera</taxon>
        <taxon>Hemiptera</taxon>
        <taxon>Heteroptera</taxon>
        <taxon>Panheteroptera</taxon>
        <taxon>Cimicomorpha</taxon>
        <taxon>Miridae</taxon>
        <taxon>Dicyphina</taxon>
        <taxon>Nesidiocoris</taxon>
    </lineage>
</organism>
<dbReference type="Proteomes" id="UP000479000">
    <property type="component" value="Unassembled WGS sequence"/>
</dbReference>
<dbReference type="AlphaFoldDB" id="A0A6H5HKW0"/>
<gene>
    <name evidence="1" type="ORF">NTEN_LOCUS22654</name>
</gene>
<dbReference type="EMBL" id="CADCXU010033565">
    <property type="protein sequence ID" value="CAB0018942.1"/>
    <property type="molecule type" value="Genomic_DNA"/>
</dbReference>
<proteinExistence type="predicted"/>
<evidence type="ECO:0000313" key="1">
    <source>
        <dbReference type="EMBL" id="CAB0018942.1"/>
    </source>
</evidence>